<gene>
    <name evidence="8" type="ORF">BJF92_03140</name>
</gene>
<name>A0A1Q9AGS3_9HYPH</name>
<organism evidence="8 9">
    <name type="scientific">Xaviernesmea rhizosphaerae</name>
    <dbReference type="NCBI Taxonomy" id="1672749"/>
    <lineage>
        <taxon>Bacteria</taxon>
        <taxon>Pseudomonadati</taxon>
        <taxon>Pseudomonadota</taxon>
        <taxon>Alphaproteobacteria</taxon>
        <taxon>Hyphomicrobiales</taxon>
        <taxon>Rhizobiaceae</taxon>
        <taxon>Rhizobium/Agrobacterium group</taxon>
        <taxon>Xaviernesmea</taxon>
    </lineage>
</organism>
<evidence type="ECO:0000256" key="4">
    <source>
        <dbReference type="ARBA" id="ARBA00022989"/>
    </source>
</evidence>
<dbReference type="AlphaFoldDB" id="A0A1Q9AGS3"/>
<evidence type="ECO:0000256" key="2">
    <source>
        <dbReference type="ARBA" id="ARBA00022475"/>
    </source>
</evidence>
<dbReference type="EMBL" id="MKIO01000033">
    <property type="protein sequence ID" value="OLP54423.1"/>
    <property type="molecule type" value="Genomic_DNA"/>
</dbReference>
<reference evidence="8 9" key="1">
    <citation type="submission" date="2016-09" db="EMBL/GenBank/DDBJ databases">
        <title>Rhizobium sp. nov., a novel species isolated from the rice rhizosphere.</title>
        <authorList>
            <person name="Zhao J."/>
            <person name="Zhang X."/>
        </authorList>
    </citation>
    <scope>NUCLEOTIDE SEQUENCE [LARGE SCALE GENOMIC DNA]</scope>
    <source>
        <strain evidence="8 9">MH17</strain>
    </source>
</reference>
<dbReference type="Proteomes" id="UP000186143">
    <property type="component" value="Unassembled WGS sequence"/>
</dbReference>
<dbReference type="PANTHER" id="PTHR42709:SF6">
    <property type="entry name" value="UNDECAPRENYL PHOSPHATE TRANSPORTER A"/>
    <property type="match status" value="1"/>
</dbReference>
<feature type="transmembrane region" description="Helical" evidence="6">
    <location>
        <begin position="169"/>
        <end position="190"/>
    </location>
</feature>
<dbReference type="RefSeq" id="WP_075635609.1">
    <property type="nucleotide sequence ID" value="NZ_MKIO01000033.1"/>
</dbReference>
<evidence type="ECO:0000259" key="7">
    <source>
        <dbReference type="Pfam" id="PF09335"/>
    </source>
</evidence>
<evidence type="ECO:0000256" key="6">
    <source>
        <dbReference type="SAM" id="Phobius"/>
    </source>
</evidence>
<accession>A0A1Q9AGS3</accession>
<evidence type="ECO:0000256" key="3">
    <source>
        <dbReference type="ARBA" id="ARBA00022692"/>
    </source>
</evidence>
<feature type="domain" description="VTT" evidence="7">
    <location>
        <begin position="30"/>
        <end position="160"/>
    </location>
</feature>
<keyword evidence="5 6" id="KW-0472">Membrane</keyword>
<dbReference type="STRING" id="1672749.BJF92_03140"/>
<feature type="transmembrane region" description="Helical" evidence="6">
    <location>
        <begin position="50"/>
        <end position="71"/>
    </location>
</feature>
<comment type="caution">
    <text evidence="8">The sequence shown here is derived from an EMBL/GenBank/DDBJ whole genome shotgun (WGS) entry which is preliminary data.</text>
</comment>
<dbReference type="Pfam" id="PF09335">
    <property type="entry name" value="VTT_dom"/>
    <property type="match status" value="1"/>
</dbReference>
<protein>
    <submittedName>
        <fullName evidence="8">Alkaline phosphatase</fullName>
    </submittedName>
</protein>
<evidence type="ECO:0000256" key="1">
    <source>
        <dbReference type="ARBA" id="ARBA00004651"/>
    </source>
</evidence>
<keyword evidence="2" id="KW-1003">Cell membrane</keyword>
<dbReference type="OrthoDB" id="9813426at2"/>
<evidence type="ECO:0000256" key="5">
    <source>
        <dbReference type="ARBA" id="ARBA00023136"/>
    </source>
</evidence>
<dbReference type="InterPro" id="IPR032816">
    <property type="entry name" value="VTT_dom"/>
</dbReference>
<dbReference type="PANTHER" id="PTHR42709">
    <property type="entry name" value="ALKALINE PHOSPHATASE LIKE PROTEIN"/>
    <property type="match status" value="1"/>
</dbReference>
<proteinExistence type="predicted"/>
<evidence type="ECO:0000313" key="8">
    <source>
        <dbReference type="EMBL" id="OLP54423.1"/>
    </source>
</evidence>
<comment type="subcellular location">
    <subcellularLocation>
        <location evidence="1">Cell membrane</location>
        <topology evidence="1">Multi-pass membrane protein</topology>
    </subcellularLocation>
</comment>
<keyword evidence="4 6" id="KW-1133">Transmembrane helix</keyword>
<keyword evidence="3 6" id="KW-0812">Transmembrane</keyword>
<evidence type="ECO:0000313" key="9">
    <source>
        <dbReference type="Proteomes" id="UP000186143"/>
    </source>
</evidence>
<feature type="transmembrane region" description="Helical" evidence="6">
    <location>
        <begin position="140"/>
        <end position="163"/>
    </location>
</feature>
<dbReference type="InterPro" id="IPR051311">
    <property type="entry name" value="DedA_domain"/>
</dbReference>
<sequence>MEDFVHMMMQRFGATGIALLMFLENVFPPIPSELIMPLAGYRATQGDMSIVTVIIAGSIGSLLGILPWYLAGRLLGEHRVKAFAARHGRWLTLTPADVDAADRWFREKGMMAVLFGRLVPTVRTLISVPAGIARMPFLPFLLFSAVGTVAWTSLLALAGYALGQAYDTVAAYVDPVSTTVLVAMVLVYLYRVVRYQPQS</sequence>
<feature type="transmembrane region" description="Helical" evidence="6">
    <location>
        <begin position="12"/>
        <end position="30"/>
    </location>
</feature>
<dbReference type="GO" id="GO:0005886">
    <property type="term" value="C:plasma membrane"/>
    <property type="evidence" value="ECO:0007669"/>
    <property type="project" value="UniProtKB-SubCell"/>
</dbReference>